<feature type="repeat" description="WD" evidence="3">
    <location>
        <begin position="217"/>
        <end position="248"/>
    </location>
</feature>
<dbReference type="EMBL" id="LGRX02012113">
    <property type="protein sequence ID" value="KAK3267927.1"/>
    <property type="molecule type" value="Genomic_DNA"/>
</dbReference>
<accession>A0AAE0FYA9</accession>
<dbReference type="PROSITE" id="PS50082">
    <property type="entry name" value="WD_REPEATS_2"/>
    <property type="match status" value="3"/>
</dbReference>
<evidence type="ECO:0000256" key="3">
    <source>
        <dbReference type="PROSITE-ProRule" id="PRU00221"/>
    </source>
</evidence>
<comment type="caution">
    <text evidence="4">The sequence shown here is derived from an EMBL/GenBank/DDBJ whole genome shotgun (WGS) entry which is preliminary data.</text>
</comment>
<keyword evidence="2" id="KW-0677">Repeat</keyword>
<dbReference type="PROSITE" id="PS50294">
    <property type="entry name" value="WD_REPEATS_REGION"/>
    <property type="match status" value="1"/>
</dbReference>
<dbReference type="Gene3D" id="2.130.10.10">
    <property type="entry name" value="YVTN repeat-like/Quinoprotein amine dehydrogenase"/>
    <property type="match status" value="2"/>
</dbReference>
<dbReference type="PANTHER" id="PTHR22847:SF637">
    <property type="entry name" value="WD REPEAT DOMAIN 5B"/>
    <property type="match status" value="1"/>
</dbReference>
<proteinExistence type="predicted"/>
<evidence type="ECO:0000313" key="5">
    <source>
        <dbReference type="Proteomes" id="UP001190700"/>
    </source>
</evidence>
<dbReference type="SMART" id="SM00320">
    <property type="entry name" value="WD40"/>
    <property type="match status" value="5"/>
</dbReference>
<reference evidence="4 5" key="1">
    <citation type="journal article" date="2015" name="Genome Biol. Evol.">
        <title>Comparative Genomics of a Bacterivorous Green Alga Reveals Evolutionary Causalities and Consequences of Phago-Mixotrophic Mode of Nutrition.</title>
        <authorList>
            <person name="Burns J.A."/>
            <person name="Paasch A."/>
            <person name="Narechania A."/>
            <person name="Kim E."/>
        </authorList>
    </citation>
    <scope>NUCLEOTIDE SEQUENCE [LARGE SCALE GENOMIC DNA]</scope>
    <source>
        <strain evidence="4 5">PLY_AMNH</strain>
    </source>
</reference>
<dbReference type="Pfam" id="PF00400">
    <property type="entry name" value="WD40"/>
    <property type="match status" value="3"/>
</dbReference>
<dbReference type="SUPFAM" id="SSF50978">
    <property type="entry name" value="WD40 repeat-like"/>
    <property type="match status" value="1"/>
</dbReference>
<sequence length="404" mass="42351">MFCRVTKACEHHTNVSEGVSIEDSKILLPSGQNILSLTQKWCHLLPDCVDSLAVSPSREVVAAGCENGQIALLQVKSGQKSILGGHPGGVLCVQFSHCGELLLTGGQDGRVRLWDVKEAREIVSHLIEGVGAARGGEGSWVEHVACAPEGVHFAAAVGQSVFVFGRSSTGELTVSMLEELPSAVTGLAFLGDGKVAASGYLGVHVWNVTSLQDKPTLLPYRGSLTCFSSSPDGRWAVAGSQEASIRIWLLSNPSYALEMGGYGYKVTEMDWNDQNTLVTNGAAEPIVWDFSGAGPAGTTPVGCFGHSKSVTTIAFGRGGDVSPSILVSGSRDQLVLLWDVSQFEPGAPHRCRPLAGAIAPSARAIPNKVVCAAHGIVMVAYNYEAEVLAGGRIKGLCATIGTQL</sequence>
<dbReference type="InterPro" id="IPR020472">
    <property type="entry name" value="WD40_PAC1"/>
</dbReference>
<dbReference type="PRINTS" id="PR00320">
    <property type="entry name" value="GPROTEINBRPT"/>
</dbReference>
<dbReference type="InterPro" id="IPR036322">
    <property type="entry name" value="WD40_repeat_dom_sf"/>
</dbReference>
<dbReference type="InterPro" id="IPR001680">
    <property type="entry name" value="WD40_rpt"/>
</dbReference>
<dbReference type="AlphaFoldDB" id="A0AAE0FYA9"/>
<dbReference type="PANTHER" id="PTHR22847">
    <property type="entry name" value="WD40 REPEAT PROTEIN"/>
    <property type="match status" value="1"/>
</dbReference>
<dbReference type="InterPro" id="IPR019775">
    <property type="entry name" value="WD40_repeat_CS"/>
</dbReference>
<protein>
    <submittedName>
        <fullName evidence="4">Uncharacterized protein</fullName>
    </submittedName>
</protein>
<keyword evidence="1 3" id="KW-0853">WD repeat</keyword>
<feature type="repeat" description="WD" evidence="3">
    <location>
        <begin position="303"/>
        <end position="341"/>
    </location>
</feature>
<gene>
    <name evidence="4" type="ORF">CYMTET_23544</name>
</gene>
<evidence type="ECO:0000313" key="4">
    <source>
        <dbReference type="EMBL" id="KAK3267927.1"/>
    </source>
</evidence>
<name>A0AAE0FYA9_9CHLO</name>
<dbReference type="Proteomes" id="UP001190700">
    <property type="component" value="Unassembled WGS sequence"/>
</dbReference>
<dbReference type="InterPro" id="IPR015943">
    <property type="entry name" value="WD40/YVTN_repeat-like_dom_sf"/>
</dbReference>
<evidence type="ECO:0000256" key="2">
    <source>
        <dbReference type="ARBA" id="ARBA00022737"/>
    </source>
</evidence>
<keyword evidence="5" id="KW-1185">Reference proteome</keyword>
<dbReference type="PROSITE" id="PS00678">
    <property type="entry name" value="WD_REPEATS_1"/>
    <property type="match status" value="2"/>
</dbReference>
<feature type="repeat" description="WD" evidence="3">
    <location>
        <begin position="83"/>
        <end position="124"/>
    </location>
</feature>
<organism evidence="4 5">
    <name type="scientific">Cymbomonas tetramitiformis</name>
    <dbReference type="NCBI Taxonomy" id="36881"/>
    <lineage>
        <taxon>Eukaryota</taxon>
        <taxon>Viridiplantae</taxon>
        <taxon>Chlorophyta</taxon>
        <taxon>Pyramimonadophyceae</taxon>
        <taxon>Pyramimonadales</taxon>
        <taxon>Pyramimonadaceae</taxon>
        <taxon>Cymbomonas</taxon>
    </lineage>
</organism>
<evidence type="ECO:0000256" key="1">
    <source>
        <dbReference type="ARBA" id="ARBA00022574"/>
    </source>
</evidence>
<dbReference type="GO" id="GO:1990234">
    <property type="term" value="C:transferase complex"/>
    <property type="evidence" value="ECO:0007669"/>
    <property type="project" value="UniProtKB-ARBA"/>
</dbReference>